<keyword evidence="3" id="KW-1185">Reference proteome</keyword>
<organism evidence="2 3">
    <name type="scientific">Nocardia sputorum</name>
    <dbReference type="NCBI Taxonomy" id="2984338"/>
    <lineage>
        <taxon>Bacteria</taxon>
        <taxon>Bacillati</taxon>
        <taxon>Actinomycetota</taxon>
        <taxon>Actinomycetes</taxon>
        <taxon>Mycobacteriales</taxon>
        <taxon>Nocardiaceae</taxon>
        <taxon>Nocardia</taxon>
    </lineage>
</organism>
<feature type="chain" id="PRO_5045236537" evidence="1">
    <location>
        <begin position="33"/>
        <end position="76"/>
    </location>
</feature>
<name>A0ABN6U4E3_9NOCA</name>
<gene>
    <name evidence="2" type="ORF">IFM12276_30080</name>
</gene>
<keyword evidence="1" id="KW-0732">Signal</keyword>
<feature type="signal peptide" evidence="1">
    <location>
        <begin position="1"/>
        <end position="32"/>
    </location>
</feature>
<evidence type="ECO:0000313" key="2">
    <source>
        <dbReference type="EMBL" id="BDT99979.1"/>
    </source>
</evidence>
<evidence type="ECO:0000256" key="1">
    <source>
        <dbReference type="SAM" id="SignalP"/>
    </source>
</evidence>
<reference evidence="2 3" key="1">
    <citation type="submission" date="2022-11" db="EMBL/GenBank/DDBJ databases">
        <title>Genome Sequencing of Nocardia sp. ON39_IFM12276 and assembly.</title>
        <authorList>
            <person name="Shimojima M."/>
            <person name="Toyokawa M."/>
            <person name="Uesaka K."/>
        </authorList>
    </citation>
    <scope>NUCLEOTIDE SEQUENCE [LARGE SCALE GENOMIC DNA]</scope>
    <source>
        <strain evidence="2 3">IFM 12276</strain>
    </source>
</reference>
<proteinExistence type="predicted"/>
<evidence type="ECO:0000313" key="3">
    <source>
        <dbReference type="Proteomes" id="UP001317870"/>
    </source>
</evidence>
<accession>A0ABN6U4E3</accession>
<dbReference type="Proteomes" id="UP001317870">
    <property type="component" value="Chromosome"/>
</dbReference>
<protein>
    <submittedName>
        <fullName evidence="2">Uncharacterized protein</fullName>
    </submittedName>
</protein>
<dbReference type="EMBL" id="AP026978">
    <property type="protein sequence ID" value="BDT99979.1"/>
    <property type="molecule type" value="Genomic_DNA"/>
</dbReference>
<sequence>MSRYKIPVMSKYLISGAMIAVFSFGAAGTAVADETVGYYPTHGACVANGVAKFGQEGLGKTWFCRQTGNQFELFRR</sequence>